<sequence>MRLLPSSTAAAGAAAGLAAAAALALRADPAALVLLAAWCGLALLASPGQGRGAGSGPWLRAALAVALAWRMPGWPAAALVAALLLEVAAGRLTALAAARTGIALPGLDLHTLVLAGGRAADVVAALAVAAMILLPERQPLIASALAGLTAMGAIARASLALAVVRGVRDEA</sequence>
<accession>A0A2U8WKC5</accession>
<keyword evidence="1" id="KW-0472">Membrane</keyword>
<evidence type="ECO:0000256" key="2">
    <source>
        <dbReference type="SAM" id="SignalP"/>
    </source>
</evidence>
<evidence type="ECO:0000313" key="3">
    <source>
        <dbReference type="EMBL" id="AWN45860.1"/>
    </source>
</evidence>
<dbReference type="EMBL" id="CP029553">
    <property type="protein sequence ID" value="AWN45860.1"/>
    <property type="molecule type" value="Genomic_DNA"/>
</dbReference>
<keyword evidence="4" id="KW-1185">Reference proteome</keyword>
<feature type="transmembrane region" description="Helical" evidence="1">
    <location>
        <begin position="30"/>
        <end position="46"/>
    </location>
</feature>
<dbReference type="KEGG" id="mtea:DK419_05620"/>
<feature type="transmembrane region" description="Helical" evidence="1">
    <location>
        <begin position="140"/>
        <end position="164"/>
    </location>
</feature>
<dbReference type="OrthoDB" id="8006153at2"/>
<keyword evidence="2" id="KW-0732">Signal</keyword>
<dbReference type="RefSeq" id="WP_109958218.1">
    <property type="nucleotide sequence ID" value="NZ_CP029553.1"/>
</dbReference>
<protein>
    <submittedName>
        <fullName evidence="3">Uncharacterized protein</fullName>
    </submittedName>
</protein>
<feature type="chain" id="PRO_5015906457" evidence="2">
    <location>
        <begin position="21"/>
        <end position="171"/>
    </location>
</feature>
<feature type="transmembrane region" description="Helical" evidence="1">
    <location>
        <begin position="109"/>
        <end position="134"/>
    </location>
</feature>
<evidence type="ECO:0000313" key="4">
    <source>
        <dbReference type="Proteomes" id="UP000245444"/>
    </source>
</evidence>
<gene>
    <name evidence="3" type="ORF">DK419_05620</name>
</gene>
<evidence type="ECO:0000256" key="1">
    <source>
        <dbReference type="SAM" id="Phobius"/>
    </source>
</evidence>
<dbReference type="Proteomes" id="UP000245444">
    <property type="component" value="Chromosome"/>
</dbReference>
<feature type="signal peptide" evidence="2">
    <location>
        <begin position="1"/>
        <end position="20"/>
    </location>
</feature>
<proteinExistence type="predicted"/>
<reference evidence="3 4" key="1">
    <citation type="submission" date="2018-05" db="EMBL/GenBank/DDBJ databases">
        <title>Complete Genome Sequence of Methylobacterium sp. 17Sr1-28.</title>
        <authorList>
            <person name="Srinivasan S."/>
        </authorList>
    </citation>
    <scope>NUCLEOTIDE SEQUENCE [LARGE SCALE GENOMIC DNA]</scope>
    <source>
        <strain evidence="3 4">17Sr1-28</strain>
    </source>
</reference>
<organism evidence="3 4">
    <name type="scientific">Methylobacterium terrae</name>
    <dbReference type="NCBI Taxonomy" id="2202827"/>
    <lineage>
        <taxon>Bacteria</taxon>
        <taxon>Pseudomonadati</taxon>
        <taxon>Pseudomonadota</taxon>
        <taxon>Alphaproteobacteria</taxon>
        <taxon>Hyphomicrobiales</taxon>
        <taxon>Methylobacteriaceae</taxon>
        <taxon>Methylobacterium</taxon>
    </lineage>
</organism>
<feature type="transmembrane region" description="Helical" evidence="1">
    <location>
        <begin position="77"/>
        <end position="97"/>
    </location>
</feature>
<name>A0A2U8WKC5_9HYPH</name>
<keyword evidence="1" id="KW-1133">Transmembrane helix</keyword>
<dbReference type="AlphaFoldDB" id="A0A2U8WKC5"/>
<keyword evidence="1" id="KW-0812">Transmembrane</keyword>